<dbReference type="SUPFAM" id="SSF56281">
    <property type="entry name" value="Metallo-hydrolase/oxidoreductase"/>
    <property type="match status" value="1"/>
</dbReference>
<dbReference type="InterPro" id="IPR036388">
    <property type="entry name" value="WH-like_DNA-bd_sf"/>
</dbReference>
<dbReference type="AlphaFoldDB" id="L7LAK7"/>
<dbReference type="SMART" id="SM00849">
    <property type="entry name" value="Lactamase_B"/>
    <property type="match status" value="1"/>
</dbReference>
<proteinExistence type="predicted"/>
<dbReference type="RefSeq" id="WP_005941822.1">
    <property type="nucleotide sequence ID" value="NZ_ATVK01000016.1"/>
</dbReference>
<dbReference type="Gene3D" id="3.60.15.10">
    <property type="entry name" value="Ribonuclease Z/Hydroxyacylglutathione hydrolase-like"/>
    <property type="match status" value="1"/>
</dbReference>
<dbReference type="PANTHER" id="PTHR23131:SF0">
    <property type="entry name" value="ENDORIBONUCLEASE LACTB2"/>
    <property type="match status" value="1"/>
</dbReference>
<evidence type="ECO:0000313" key="3">
    <source>
        <dbReference type="Proteomes" id="UP000053405"/>
    </source>
</evidence>
<dbReference type="InterPro" id="IPR001279">
    <property type="entry name" value="Metallo-B-lactamas"/>
</dbReference>
<comment type="caution">
    <text evidence="2">The sequence shown here is derived from an EMBL/GenBank/DDBJ whole genome shotgun (WGS) entry which is preliminary data.</text>
</comment>
<accession>L7LAK7</accession>
<organism evidence="2 3">
    <name type="scientific">Gordonia hirsuta DSM 44140 = NBRC 16056</name>
    <dbReference type="NCBI Taxonomy" id="1121927"/>
    <lineage>
        <taxon>Bacteria</taxon>
        <taxon>Bacillati</taxon>
        <taxon>Actinomycetota</taxon>
        <taxon>Actinomycetes</taxon>
        <taxon>Mycobacteriales</taxon>
        <taxon>Gordoniaceae</taxon>
        <taxon>Gordonia</taxon>
    </lineage>
</organism>
<sequence length="271" mass="29959">MTTESPAHPAYGTVRQVTPFASVLLRDNPGLMELDGTNTWILRAPDSDTAVIVDPGPPKSGRHVRAIADAAGEVELTLITHRHYDHTGAIKKMRKRTGAIHRAYSPQFSHGAPRLTDREVIDAAGLRITALHTPGHTADSMSFLVQWQDQRAVITGDTILGRGTTVLDPLDGGLGDYFHSLNRLIVEADDATLLPGHGPDHPQLGPVARFYKAHREERLDQIRQALDDLRVSPQRAKPMKVVRKVYADVDRSLWPAAKMSVKTQLEYLRTL</sequence>
<dbReference type="Proteomes" id="UP000053405">
    <property type="component" value="Unassembled WGS sequence"/>
</dbReference>
<dbReference type="EMBL" id="BANT01000031">
    <property type="protein sequence ID" value="GAC58175.1"/>
    <property type="molecule type" value="Genomic_DNA"/>
</dbReference>
<dbReference type="Pfam" id="PF17778">
    <property type="entry name" value="WHD_BLACT"/>
    <property type="match status" value="1"/>
</dbReference>
<reference evidence="2 3" key="1">
    <citation type="submission" date="2012-12" db="EMBL/GenBank/DDBJ databases">
        <title>Whole genome shotgun sequence of Gordonia hirsuta NBRC 16056.</title>
        <authorList>
            <person name="Isaki-Nakamura S."/>
            <person name="Hosoyama A."/>
            <person name="Tsuchikane K."/>
            <person name="Katsumata H."/>
            <person name="Baba S."/>
            <person name="Yamazaki S."/>
            <person name="Fujita N."/>
        </authorList>
    </citation>
    <scope>NUCLEOTIDE SEQUENCE [LARGE SCALE GENOMIC DNA]</scope>
    <source>
        <strain evidence="2 3">NBRC 16056</strain>
    </source>
</reference>
<dbReference type="eggNOG" id="COG0491">
    <property type="taxonomic scope" value="Bacteria"/>
</dbReference>
<name>L7LAK7_9ACTN</name>
<gene>
    <name evidence="2" type="ORF">GOHSU_31_00360</name>
</gene>
<dbReference type="InterPro" id="IPR036866">
    <property type="entry name" value="RibonucZ/Hydroxyglut_hydro"/>
</dbReference>
<dbReference type="STRING" id="1121927.GOHSU_31_00360"/>
<evidence type="ECO:0000313" key="2">
    <source>
        <dbReference type="EMBL" id="GAC58175.1"/>
    </source>
</evidence>
<evidence type="ECO:0000259" key="1">
    <source>
        <dbReference type="SMART" id="SM00849"/>
    </source>
</evidence>
<dbReference type="Gene3D" id="1.10.10.10">
    <property type="entry name" value="Winged helix-like DNA-binding domain superfamily/Winged helix DNA-binding domain"/>
    <property type="match status" value="1"/>
</dbReference>
<dbReference type="InterPro" id="IPR041516">
    <property type="entry name" value="LACTB2_WH"/>
</dbReference>
<protein>
    <submittedName>
        <fullName evidence="2">Putative beta-lactamase</fullName>
    </submittedName>
</protein>
<feature type="domain" description="Metallo-beta-lactamase" evidence="1">
    <location>
        <begin position="36"/>
        <end position="197"/>
    </location>
</feature>
<dbReference type="PANTHER" id="PTHR23131">
    <property type="entry name" value="ENDORIBONUCLEASE LACTB2"/>
    <property type="match status" value="1"/>
</dbReference>
<keyword evidence="3" id="KW-1185">Reference proteome</keyword>
<dbReference type="Pfam" id="PF00753">
    <property type="entry name" value="Lactamase_B"/>
    <property type="match status" value="1"/>
</dbReference>
<dbReference type="CDD" id="cd16278">
    <property type="entry name" value="metallo-hydrolase-like_MBL-fold"/>
    <property type="match status" value="1"/>
</dbReference>
<dbReference type="InterPro" id="IPR050662">
    <property type="entry name" value="Sec-metab_biosynth-thioest"/>
</dbReference>